<dbReference type="SMART" id="SM00345">
    <property type="entry name" value="HTH_GNTR"/>
    <property type="match status" value="1"/>
</dbReference>
<accession>A0ABY5S449</accession>
<evidence type="ECO:0000256" key="4">
    <source>
        <dbReference type="ARBA" id="ARBA00022898"/>
    </source>
</evidence>
<dbReference type="EMBL" id="CP091430">
    <property type="protein sequence ID" value="UVI28667.1"/>
    <property type="molecule type" value="Genomic_DNA"/>
</dbReference>
<dbReference type="SUPFAM" id="SSF53383">
    <property type="entry name" value="PLP-dependent transferases"/>
    <property type="match status" value="1"/>
</dbReference>
<dbReference type="Proteomes" id="UP001057877">
    <property type="component" value="Chromosome"/>
</dbReference>
<dbReference type="PANTHER" id="PTHR46577:SF1">
    <property type="entry name" value="HTH-TYPE TRANSCRIPTIONAL REGULATORY PROTEIN GABR"/>
    <property type="match status" value="1"/>
</dbReference>
<dbReference type="CDD" id="cd00609">
    <property type="entry name" value="AAT_like"/>
    <property type="match status" value="1"/>
</dbReference>
<keyword evidence="7" id="KW-0804">Transcription</keyword>
<comment type="similarity">
    <text evidence="2">In the C-terminal section; belongs to the class-I pyridoxal-phosphate-dependent aminotransferase family.</text>
</comment>
<keyword evidence="5" id="KW-0805">Transcription regulation</keyword>
<evidence type="ECO:0000313" key="10">
    <source>
        <dbReference type="Proteomes" id="UP001057877"/>
    </source>
</evidence>
<dbReference type="Pfam" id="PF00392">
    <property type="entry name" value="GntR"/>
    <property type="match status" value="1"/>
</dbReference>
<evidence type="ECO:0000256" key="5">
    <source>
        <dbReference type="ARBA" id="ARBA00023015"/>
    </source>
</evidence>
<comment type="cofactor">
    <cofactor evidence="1">
        <name>pyridoxal 5'-phosphate</name>
        <dbReference type="ChEBI" id="CHEBI:597326"/>
    </cofactor>
</comment>
<evidence type="ECO:0000256" key="1">
    <source>
        <dbReference type="ARBA" id="ARBA00001933"/>
    </source>
</evidence>
<dbReference type="InterPro" id="IPR036388">
    <property type="entry name" value="WH-like_DNA-bd_sf"/>
</dbReference>
<dbReference type="InterPro" id="IPR004839">
    <property type="entry name" value="Aminotransferase_I/II_large"/>
</dbReference>
<dbReference type="Gene3D" id="3.40.640.10">
    <property type="entry name" value="Type I PLP-dependent aspartate aminotransferase-like (Major domain)"/>
    <property type="match status" value="1"/>
</dbReference>
<dbReference type="InterPro" id="IPR015421">
    <property type="entry name" value="PyrdxlP-dep_Trfase_major"/>
</dbReference>
<sequence>MNLILAYNRYYEEHGKKTEALYRSLREEIVSGGLPAGTRLPPSRKLAEMCEVSRGVVNQVYDMLYAESYVRMESGSGTFAAYDSAQGSSRIGDLGRQADIAVSEWAKRLMPITSAADEAGTRMAIVESPPKPGQGMKAIDFEITSLAPGLFPAEEWKKVMYAEIRETVNPQAGTAAGEGEGCPPLSEAIARELIRERGIHADASRLVLTNGSMQAIALLAMLLVSPGDAVVLENPTYPGIARAVRAAGGHIIAAKVDDRGIIPADWPAKLLFVTPTRQFPTGAVLSAERRKALLEWANRRGAVIIEDDYDSTFRWGGRPVEPLKALDREDRVVYIGTFSKTMLGELRIGYALLPEALTDLFRRAKLLFEPVPSGLTGQRALAAFISGGGYERHMRRMRRICGRRRICLRETAGRKLERWFHFAGTDAGLHMYATWRGERAEYERLKSACQAAGVSWTDGGRYWLDKNGEAAASALFGFAHLTEAQIEEGVNRIERAALHVTGTAT</sequence>
<dbReference type="InterPro" id="IPR000524">
    <property type="entry name" value="Tscrpt_reg_HTH_GntR"/>
</dbReference>
<dbReference type="PROSITE" id="PS50949">
    <property type="entry name" value="HTH_GNTR"/>
    <property type="match status" value="1"/>
</dbReference>
<dbReference type="InterPro" id="IPR051446">
    <property type="entry name" value="HTH_trans_reg/aminotransferase"/>
</dbReference>
<keyword evidence="10" id="KW-1185">Reference proteome</keyword>
<evidence type="ECO:0000256" key="2">
    <source>
        <dbReference type="ARBA" id="ARBA00005384"/>
    </source>
</evidence>
<dbReference type="PANTHER" id="PTHR46577">
    <property type="entry name" value="HTH-TYPE TRANSCRIPTIONAL REGULATORY PROTEIN GABR"/>
    <property type="match status" value="1"/>
</dbReference>
<keyword evidence="6" id="KW-0238">DNA-binding</keyword>
<evidence type="ECO:0000256" key="6">
    <source>
        <dbReference type="ARBA" id="ARBA00023125"/>
    </source>
</evidence>
<keyword evidence="3 9" id="KW-0032">Aminotransferase</keyword>
<dbReference type="GO" id="GO:0008483">
    <property type="term" value="F:transaminase activity"/>
    <property type="evidence" value="ECO:0007669"/>
    <property type="project" value="UniProtKB-KW"/>
</dbReference>
<proteinExistence type="inferred from homology"/>
<dbReference type="SUPFAM" id="SSF46785">
    <property type="entry name" value="Winged helix' DNA-binding domain"/>
    <property type="match status" value="1"/>
</dbReference>
<dbReference type="InterPro" id="IPR015424">
    <property type="entry name" value="PyrdxlP-dep_Trfase"/>
</dbReference>
<keyword evidence="3 9" id="KW-0808">Transferase</keyword>
<dbReference type="CDD" id="cd07377">
    <property type="entry name" value="WHTH_GntR"/>
    <property type="match status" value="1"/>
</dbReference>
<feature type="domain" description="HTH gntR-type" evidence="8">
    <location>
        <begin position="15"/>
        <end position="83"/>
    </location>
</feature>
<dbReference type="InterPro" id="IPR036390">
    <property type="entry name" value="WH_DNA-bd_sf"/>
</dbReference>
<evidence type="ECO:0000259" key="8">
    <source>
        <dbReference type="PROSITE" id="PS50949"/>
    </source>
</evidence>
<organism evidence="9 10">
    <name type="scientific">Paenibacillus spongiae</name>
    <dbReference type="NCBI Taxonomy" id="2909671"/>
    <lineage>
        <taxon>Bacteria</taxon>
        <taxon>Bacillati</taxon>
        <taxon>Bacillota</taxon>
        <taxon>Bacilli</taxon>
        <taxon>Bacillales</taxon>
        <taxon>Paenibacillaceae</taxon>
        <taxon>Paenibacillus</taxon>
    </lineage>
</organism>
<evidence type="ECO:0000256" key="7">
    <source>
        <dbReference type="ARBA" id="ARBA00023163"/>
    </source>
</evidence>
<keyword evidence="4" id="KW-0663">Pyridoxal phosphate</keyword>
<name>A0ABY5S449_9BACL</name>
<evidence type="ECO:0000313" key="9">
    <source>
        <dbReference type="EMBL" id="UVI28667.1"/>
    </source>
</evidence>
<evidence type="ECO:0000256" key="3">
    <source>
        <dbReference type="ARBA" id="ARBA00022576"/>
    </source>
</evidence>
<reference evidence="9" key="1">
    <citation type="submission" date="2022-01" db="EMBL/GenBank/DDBJ databases">
        <title>Paenibacillus spongiae sp. nov., isolated from marine sponge.</title>
        <authorList>
            <person name="Li Z."/>
            <person name="Zhang M."/>
        </authorList>
    </citation>
    <scope>NUCLEOTIDE SEQUENCE</scope>
    <source>
        <strain evidence="9">PHS-Z3</strain>
    </source>
</reference>
<dbReference type="Gene3D" id="1.10.10.10">
    <property type="entry name" value="Winged helix-like DNA-binding domain superfamily/Winged helix DNA-binding domain"/>
    <property type="match status" value="1"/>
</dbReference>
<protein>
    <submittedName>
        <fullName evidence="9">PLP-dependent aminotransferase family protein</fullName>
    </submittedName>
</protein>
<dbReference type="RefSeq" id="WP_258384755.1">
    <property type="nucleotide sequence ID" value="NZ_CP091430.1"/>
</dbReference>
<gene>
    <name evidence="9" type="ORF">L1F29_24960</name>
</gene>
<dbReference type="Pfam" id="PF00155">
    <property type="entry name" value="Aminotran_1_2"/>
    <property type="match status" value="1"/>
</dbReference>